<sequence length="206" mass="23586">MQTKHHSILLLGIFTLLLSMSSFGQQETFKSLKVTGNTLVKRSITQYRAKITLNLDQAYYSNPECQNIADLKAIYFEKLKAQGFDISGLVENEMEASYYGYLKGGTSFTYETADKEELALLSKVRMNGVTTTYFFKYEITDQQQDQYRKEAFKDAVKNAEKLAKIASIEIGDIISISEFKVQKYIWSTYDMGHEEYASVQLGFLIK</sequence>
<protein>
    <recommendedName>
        <fullName evidence="4">DUF541 domain-containing protein</fullName>
    </recommendedName>
</protein>
<name>A0A0P7AIF8_9FLAO</name>
<keyword evidence="1" id="KW-0732">Signal</keyword>
<dbReference type="OrthoDB" id="1176068at2"/>
<organism evidence="2 3">
    <name type="scientific">Croceitalea dokdonensis DOKDO 023</name>
    <dbReference type="NCBI Taxonomy" id="1300341"/>
    <lineage>
        <taxon>Bacteria</taxon>
        <taxon>Pseudomonadati</taxon>
        <taxon>Bacteroidota</taxon>
        <taxon>Flavobacteriia</taxon>
        <taxon>Flavobacteriales</taxon>
        <taxon>Flavobacteriaceae</taxon>
        <taxon>Croceitalea</taxon>
    </lineage>
</organism>
<keyword evidence="3" id="KW-1185">Reference proteome</keyword>
<dbReference type="Proteomes" id="UP000050280">
    <property type="component" value="Unassembled WGS sequence"/>
</dbReference>
<feature type="chain" id="PRO_5006134879" description="DUF541 domain-containing protein" evidence="1">
    <location>
        <begin position="25"/>
        <end position="206"/>
    </location>
</feature>
<accession>A0A0P7AIF8</accession>
<evidence type="ECO:0000256" key="1">
    <source>
        <dbReference type="SAM" id="SignalP"/>
    </source>
</evidence>
<feature type="signal peptide" evidence="1">
    <location>
        <begin position="1"/>
        <end position="24"/>
    </location>
</feature>
<dbReference type="InterPro" id="IPR007497">
    <property type="entry name" value="SIMPL/DUF541"/>
</dbReference>
<evidence type="ECO:0008006" key="4">
    <source>
        <dbReference type="Google" id="ProtNLM"/>
    </source>
</evidence>
<dbReference type="RefSeq" id="WP_054559173.1">
    <property type="nucleotide sequence ID" value="NZ_LDJX01000004.1"/>
</dbReference>
<dbReference type="Gene3D" id="3.30.110.170">
    <property type="entry name" value="Protein of unknown function (DUF541), domain 1"/>
    <property type="match status" value="1"/>
</dbReference>
<reference evidence="2 3" key="1">
    <citation type="submission" date="2015-09" db="EMBL/GenBank/DDBJ databases">
        <title>Genome sequence of the marine flavobacterium Croceitalea dokdonensis DOKDO 023 that contains proton- and sodium-pumping rhodopsins.</title>
        <authorList>
            <person name="Kwon S.-K."/>
            <person name="Lee H.K."/>
            <person name="Kwak M.-J."/>
            <person name="Kim J.F."/>
        </authorList>
    </citation>
    <scope>NUCLEOTIDE SEQUENCE [LARGE SCALE GENOMIC DNA]</scope>
    <source>
        <strain evidence="2 3">DOKDO 023</strain>
    </source>
</reference>
<gene>
    <name evidence="2" type="ORF">I595_2060</name>
</gene>
<proteinExistence type="predicted"/>
<dbReference type="Pfam" id="PF04402">
    <property type="entry name" value="SIMPL"/>
    <property type="match status" value="1"/>
</dbReference>
<evidence type="ECO:0000313" key="2">
    <source>
        <dbReference type="EMBL" id="KPM31567.1"/>
    </source>
</evidence>
<evidence type="ECO:0000313" key="3">
    <source>
        <dbReference type="Proteomes" id="UP000050280"/>
    </source>
</evidence>
<dbReference type="EMBL" id="LDJX01000004">
    <property type="protein sequence ID" value="KPM31567.1"/>
    <property type="molecule type" value="Genomic_DNA"/>
</dbReference>
<dbReference type="AlphaFoldDB" id="A0A0P7AIF8"/>
<dbReference type="STRING" id="1300341.I595_2060"/>
<comment type="caution">
    <text evidence="2">The sequence shown here is derived from an EMBL/GenBank/DDBJ whole genome shotgun (WGS) entry which is preliminary data.</text>
</comment>